<dbReference type="InterPro" id="IPR017517">
    <property type="entry name" value="Maleyloyr_isom"/>
</dbReference>
<dbReference type="Gene3D" id="3.30.1050.10">
    <property type="entry name" value="SCP2 sterol-binding domain"/>
    <property type="match status" value="1"/>
</dbReference>
<organism evidence="3 4">
    <name type="scientific">Phytohabitans suffuscus</name>
    <dbReference type="NCBI Taxonomy" id="624315"/>
    <lineage>
        <taxon>Bacteria</taxon>
        <taxon>Bacillati</taxon>
        <taxon>Actinomycetota</taxon>
        <taxon>Actinomycetes</taxon>
        <taxon>Micromonosporales</taxon>
        <taxon>Micromonosporaceae</taxon>
    </lineage>
</organism>
<sequence length="380" mass="40075">MSNADTVIAALRAGHDTLASFVSGLGDGDLAGPSGASEWDISQVLSHLGSGAEINLATLQAALDGHPNPGRDFNLSVWDRWNAMSRRDRADGFLRSNEAATARYESLDAATREALRVDLGFLPVPVDVATAARMRLSELALHSWDVRVGSDPHATLAPDATAALLEAASGMLAWTSRPEALGGREAVLRVTTTDPDSTFTLHLAEPVSVDPAAPQTPDGTITLPAEAWLRLVAGRLAPATHPHRHDHRHRRPRPAPRRLPRLLTSPQPSPPPLDAPSPKSPPRGRRSRNRSLGPRGRADKPAGSGRPQGPLWTDPAPPLRVAGSRPGIVVRNGPQGTLLASSRVAVTCGNVAGSIADTRASGLHGSLGVCPQWSVRLAAF</sequence>
<evidence type="ECO:0000313" key="4">
    <source>
        <dbReference type="Proteomes" id="UP000503011"/>
    </source>
</evidence>
<evidence type="ECO:0000259" key="2">
    <source>
        <dbReference type="Pfam" id="PF11716"/>
    </source>
</evidence>
<dbReference type="Pfam" id="PF11716">
    <property type="entry name" value="MDMPI_N"/>
    <property type="match status" value="1"/>
</dbReference>
<dbReference type="InterPro" id="IPR036527">
    <property type="entry name" value="SCP2_sterol-bd_dom_sf"/>
</dbReference>
<reference evidence="3 4" key="1">
    <citation type="submission" date="2020-03" db="EMBL/GenBank/DDBJ databases">
        <title>Whole genome shotgun sequence of Phytohabitans suffuscus NBRC 105367.</title>
        <authorList>
            <person name="Komaki H."/>
            <person name="Tamura T."/>
        </authorList>
    </citation>
    <scope>NUCLEOTIDE SEQUENCE [LARGE SCALE GENOMIC DNA]</scope>
    <source>
        <strain evidence="3 4">NBRC 105367</strain>
    </source>
</reference>
<feature type="region of interest" description="Disordered" evidence="1">
    <location>
        <begin position="239"/>
        <end position="320"/>
    </location>
</feature>
<dbReference type="Gene3D" id="1.20.120.450">
    <property type="entry name" value="dinb family like domain"/>
    <property type="match status" value="1"/>
</dbReference>
<dbReference type="InterPro" id="IPR024344">
    <property type="entry name" value="MDMPI_metal-binding"/>
</dbReference>
<proteinExistence type="predicted"/>
<feature type="compositionally biased region" description="Pro residues" evidence="1">
    <location>
        <begin position="267"/>
        <end position="281"/>
    </location>
</feature>
<dbReference type="Proteomes" id="UP000503011">
    <property type="component" value="Chromosome"/>
</dbReference>
<dbReference type="SUPFAM" id="SSF109854">
    <property type="entry name" value="DinB/YfiT-like putative metalloenzymes"/>
    <property type="match status" value="1"/>
</dbReference>
<dbReference type="SUPFAM" id="SSF55718">
    <property type="entry name" value="SCP-like"/>
    <property type="match status" value="1"/>
</dbReference>
<protein>
    <recommendedName>
        <fullName evidence="2">Mycothiol-dependent maleylpyruvate isomerase metal-binding domain-containing protein</fullName>
    </recommendedName>
</protein>
<dbReference type="KEGG" id="psuu:Psuf_090280"/>
<dbReference type="GO" id="GO:0046872">
    <property type="term" value="F:metal ion binding"/>
    <property type="evidence" value="ECO:0007669"/>
    <property type="project" value="InterPro"/>
</dbReference>
<dbReference type="NCBIfam" id="TIGR03083">
    <property type="entry name" value="maleylpyruvate isomerase family mycothiol-dependent enzyme"/>
    <property type="match status" value="1"/>
</dbReference>
<accession>A0A6F8YZW2</accession>
<dbReference type="InterPro" id="IPR034660">
    <property type="entry name" value="DinB/YfiT-like"/>
</dbReference>
<evidence type="ECO:0000256" key="1">
    <source>
        <dbReference type="SAM" id="MobiDB-lite"/>
    </source>
</evidence>
<feature type="domain" description="Mycothiol-dependent maleylpyruvate isomerase metal-binding" evidence="2">
    <location>
        <begin position="11"/>
        <end position="147"/>
    </location>
</feature>
<reference evidence="3 4" key="2">
    <citation type="submission" date="2020-03" db="EMBL/GenBank/DDBJ databases">
        <authorList>
            <person name="Ichikawa N."/>
            <person name="Kimura A."/>
            <person name="Kitahashi Y."/>
            <person name="Uohara A."/>
        </authorList>
    </citation>
    <scope>NUCLEOTIDE SEQUENCE [LARGE SCALE GENOMIC DNA]</scope>
    <source>
        <strain evidence="3 4">NBRC 105367</strain>
    </source>
</reference>
<gene>
    <name evidence="3" type="ORF">Psuf_090280</name>
</gene>
<dbReference type="RefSeq" id="WP_197946265.1">
    <property type="nucleotide sequence ID" value="NZ_AP022871.1"/>
</dbReference>
<dbReference type="AlphaFoldDB" id="A0A6F8YZW2"/>
<keyword evidence="4" id="KW-1185">Reference proteome</keyword>
<dbReference type="EMBL" id="AP022871">
    <property type="protein sequence ID" value="BCB91715.1"/>
    <property type="molecule type" value="Genomic_DNA"/>
</dbReference>
<evidence type="ECO:0000313" key="3">
    <source>
        <dbReference type="EMBL" id="BCB91715.1"/>
    </source>
</evidence>
<name>A0A6F8YZW2_9ACTN</name>
<feature type="compositionally biased region" description="Basic residues" evidence="1">
    <location>
        <begin position="241"/>
        <end position="260"/>
    </location>
</feature>